<feature type="transmembrane region" description="Helical" evidence="6">
    <location>
        <begin position="260"/>
        <end position="280"/>
    </location>
</feature>
<gene>
    <name evidence="8" type="ORF">IAA55_04445</name>
</gene>
<feature type="transmembrane region" description="Helical" evidence="6">
    <location>
        <begin position="225"/>
        <end position="254"/>
    </location>
</feature>
<reference evidence="8" key="2">
    <citation type="journal article" date="2021" name="PeerJ">
        <title>Extensive microbial diversity within the chicken gut microbiome revealed by metagenomics and culture.</title>
        <authorList>
            <person name="Gilroy R."/>
            <person name="Ravi A."/>
            <person name="Getino M."/>
            <person name="Pursley I."/>
            <person name="Horton D.L."/>
            <person name="Alikhan N.F."/>
            <person name="Baker D."/>
            <person name="Gharbi K."/>
            <person name="Hall N."/>
            <person name="Watson M."/>
            <person name="Adriaenssens E.M."/>
            <person name="Foster-Nyarko E."/>
            <person name="Jarju S."/>
            <person name="Secka A."/>
            <person name="Antonio M."/>
            <person name="Oren A."/>
            <person name="Chaudhuri R.R."/>
            <person name="La Ragione R."/>
            <person name="Hildebrand F."/>
            <person name="Pallen M.J."/>
        </authorList>
    </citation>
    <scope>NUCLEOTIDE SEQUENCE</scope>
    <source>
        <strain evidence="8">ChiSjej5B23-6657</strain>
    </source>
</reference>
<sequence length="392" mass="43144">MLRERLKEFWKKETVFCISFLLAAASLLAVPVDRGYLAYPDYRTLALLFCLMMVVAGFQSLGIFTLLGKLLLRKAGSSRGISILLVLLCFFCSMIITNDVTLITFVPFTLLVFRMVHREERVLKIVVLETIAANLGSMATPIGNPQNIYLYSVSGMGMKAFLLAVLPYAGISLVLLLVALFVEKDEPLAGAADGLEDKSSGSQDKSPGSQDGIAMRRMLTGAVPYLLLLLLSLLVVFRILPYGVALIVTAVVVFVVNRRLYRSLDWFLLLTFLCFFIFIGNMKRIPEVSDFLMTVLEGRELWLGILVSQVISNVPAAILLSGFTDHFAPLLTGVNLGGLGTLIASLASLISFRFYAREYPDQKGKFLGVFTLWNVGFLLILMAAAVAIGRVL</sequence>
<feature type="transmembrane region" description="Helical" evidence="6">
    <location>
        <begin position="301"/>
        <end position="324"/>
    </location>
</feature>
<evidence type="ECO:0000259" key="7">
    <source>
        <dbReference type="Pfam" id="PF03600"/>
    </source>
</evidence>
<evidence type="ECO:0000256" key="5">
    <source>
        <dbReference type="ARBA" id="ARBA00023136"/>
    </source>
</evidence>
<proteinExistence type="predicted"/>
<keyword evidence="4 6" id="KW-1133">Transmembrane helix</keyword>
<evidence type="ECO:0000256" key="3">
    <source>
        <dbReference type="ARBA" id="ARBA00022692"/>
    </source>
</evidence>
<dbReference type="AlphaFoldDB" id="A0A9D1E8T8"/>
<organism evidence="8 9">
    <name type="scientific">Candidatus Pullilachnospira gallistercoris</name>
    <dbReference type="NCBI Taxonomy" id="2840911"/>
    <lineage>
        <taxon>Bacteria</taxon>
        <taxon>Bacillati</taxon>
        <taxon>Bacillota</taxon>
        <taxon>Clostridia</taxon>
        <taxon>Lachnospirales</taxon>
        <taxon>Lachnospiraceae</taxon>
        <taxon>Lachnospiraceae incertae sedis</taxon>
        <taxon>Candidatus Pullilachnospira</taxon>
    </lineage>
</organism>
<protein>
    <submittedName>
        <fullName evidence="8">Citrate transporter</fullName>
    </submittedName>
</protein>
<feature type="transmembrane region" description="Helical" evidence="6">
    <location>
        <begin position="336"/>
        <end position="355"/>
    </location>
</feature>
<dbReference type="GO" id="GO:0055085">
    <property type="term" value="P:transmembrane transport"/>
    <property type="evidence" value="ECO:0007669"/>
    <property type="project" value="InterPro"/>
</dbReference>
<keyword evidence="3 6" id="KW-0812">Transmembrane</keyword>
<dbReference type="GO" id="GO:0016020">
    <property type="term" value="C:membrane"/>
    <property type="evidence" value="ECO:0007669"/>
    <property type="project" value="UniProtKB-SubCell"/>
</dbReference>
<dbReference type="InterPro" id="IPR004680">
    <property type="entry name" value="Cit_transptr-like_dom"/>
</dbReference>
<accession>A0A9D1E8T8</accession>
<feature type="domain" description="Citrate transporter-like" evidence="7">
    <location>
        <begin position="32"/>
        <end position="329"/>
    </location>
</feature>
<keyword evidence="5 6" id="KW-0472">Membrane</keyword>
<evidence type="ECO:0000256" key="4">
    <source>
        <dbReference type="ARBA" id="ARBA00022989"/>
    </source>
</evidence>
<feature type="transmembrane region" description="Helical" evidence="6">
    <location>
        <begin position="367"/>
        <end position="388"/>
    </location>
</feature>
<dbReference type="EMBL" id="DVHM01000074">
    <property type="protein sequence ID" value="HIR70510.1"/>
    <property type="molecule type" value="Genomic_DNA"/>
</dbReference>
<name>A0A9D1E8T8_9FIRM</name>
<evidence type="ECO:0000313" key="8">
    <source>
        <dbReference type="EMBL" id="HIR70510.1"/>
    </source>
</evidence>
<evidence type="ECO:0000256" key="2">
    <source>
        <dbReference type="ARBA" id="ARBA00022448"/>
    </source>
</evidence>
<comment type="caution">
    <text evidence="8">The sequence shown here is derived from an EMBL/GenBank/DDBJ whole genome shotgun (WGS) entry which is preliminary data.</text>
</comment>
<feature type="transmembrane region" description="Helical" evidence="6">
    <location>
        <begin position="45"/>
        <end position="72"/>
    </location>
</feature>
<keyword evidence="2" id="KW-0813">Transport</keyword>
<evidence type="ECO:0000256" key="6">
    <source>
        <dbReference type="SAM" id="Phobius"/>
    </source>
</evidence>
<dbReference type="PANTHER" id="PTHR43568">
    <property type="entry name" value="P PROTEIN"/>
    <property type="match status" value="1"/>
</dbReference>
<evidence type="ECO:0000256" key="1">
    <source>
        <dbReference type="ARBA" id="ARBA00004141"/>
    </source>
</evidence>
<dbReference type="PANTHER" id="PTHR43568:SF1">
    <property type="entry name" value="P PROTEIN"/>
    <property type="match status" value="1"/>
</dbReference>
<dbReference type="Proteomes" id="UP000823912">
    <property type="component" value="Unassembled WGS sequence"/>
</dbReference>
<reference evidence="8" key="1">
    <citation type="submission" date="2020-10" db="EMBL/GenBank/DDBJ databases">
        <authorList>
            <person name="Gilroy R."/>
        </authorList>
    </citation>
    <scope>NUCLEOTIDE SEQUENCE</scope>
    <source>
        <strain evidence="8">ChiSjej5B23-6657</strain>
    </source>
</reference>
<comment type="subcellular location">
    <subcellularLocation>
        <location evidence="1">Membrane</location>
        <topology evidence="1">Multi-pass membrane protein</topology>
    </subcellularLocation>
</comment>
<feature type="transmembrane region" description="Helical" evidence="6">
    <location>
        <begin position="84"/>
        <end position="113"/>
    </location>
</feature>
<dbReference type="InterPro" id="IPR051475">
    <property type="entry name" value="Diverse_Ion_Transporter"/>
</dbReference>
<evidence type="ECO:0000313" key="9">
    <source>
        <dbReference type="Proteomes" id="UP000823912"/>
    </source>
</evidence>
<feature type="transmembrane region" description="Helical" evidence="6">
    <location>
        <begin position="160"/>
        <end position="182"/>
    </location>
</feature>
<dbReference type="Pfam" id="PF03600">
    <property type="entry name" value="CitMHS"/>
    <property type="match status" value="1"/>
</dbReference>